<dbReference type="InterPro" id="IPR036250">
    <property type="entry name" value="AcylCo_DH-like_C"/>
</dbReference>
<dbReference type="Gene3D" id="1.20.140.10">
    <property type="entry name" value="Butyryl-CoA Dehydrogenase, subunit A, domain 3"/>
    <property type="match status" value="1"/>
</dbReference>
<dbReference type="GO" id="GO:0050660">
    <property type="term" value="F:flavin adenine dinucleotide binding"/>
    <property type="evidence" value="ECO:0007669"/>
    <property type="project" value="InterPro"/>
</dbReference>
<reference evidence="3 4" key="1">
    <citation type="submission" date="2018-09" db="EMBL/GenBank/DDBJ databases">
        <authorList>
            <person name="Zhu H."/>
        </authorList>
    </citation>
    <scope>NUCLEOTIDE SEQUENCE [LARGE SCALE GENOMIC DNA]</scope>
    <source>
        <strain evidence="3 4">K1W22B-8</strain>
    </source>
</reference>
<dbReference type="InterPro" id="IPR013107">
    <property type="entry name" value="Acyl-CoA_DH_C"/>
</dbReference>
<protein>
    <submittedName>
        <fullName evidence="3">Flavin-dependent monooxygenase</fullName>
    </submittedName>
</protein>
<dbReference type="InterPro" id="IPR046373">
    <property type="entry name" value="Acyl-CoA_Oxase/DH_mid-dom_sf"/>
</dbReference>
<evidence type="ECO:0000313" key="4">
    <source>
        <dbReference type="Proteomes" id="UP000284605"/>
    </source>
</evidence>
<dbReference type="SUPFAM" id="SSF47203">
    <property type="entry name" value="Acyl-CoA dehydrogenase C-terminal domain-like"/>
    <property type="match status" value="1"/>
</dbReference>
<keyword evidence="3" id="KW-0503">Monooxygenase</keyword>
<dbReference type="PANTHER" id="PTHR48083">
    <property type="entry name" value="MEDIUM-CHAIN SPECIFIC ACYL-COA DEHYDROGENASE, MITOCHONDRIAL-RELATED"/>
    <property type="match status" value="1"/>
</dbReference>
<dbReference type="GO" id="GO:0003995">
    <property type="term" value="F:acyl-CoA dehydrogenase activity"/>
    <property type="evidence" value="ECO:0007669"/>
    <property type="project" value="TreeGrafter"/>
</dbReference>
<dbReference type="Pfam" id="PF08028">
    <property type="entry name" value="Acyl-CoA_dh_2"/>
    <property type="match status" value="1"/>
</dbReference>
<dbReference type="GO" id="GO:0016712">
    <property type="term" value="F:oxidoreductase activity, acting on paired donors, with incorporation or reduction of molecular oxygen, reduced flavin or flavoprotein as one donor, and incorporation of one atom of oxygen"/>
    <property type="evidence" value="ECO:0007669"/>
    <property type="project" value="TreeGrafter"/>
</dbReference>
<dbReference type="InterPro" id="IPR037069">
    <property type="entry name" value="AcylCoA_DH/ox_N_sf"/>
</dbReference>
<dbReference type="GO" id="GO:0033539">
    <property type="term" value="P:fatty acid beta-oxidation using acyl-CoA dehydrogenase"/>
    <property type="evidence" value="ECO:0007669"/>
    <property type="project" value="TreeGrafter"/>
</dbReference>
<evidence type="ECO:0000259" key="2">
    <source>
        <dbReference type="Pfam" id="PF08028"/>
    </source>
</evidence>
<dbReference type="RefSeq" id="WP_119778919.1">
    <property type="nucleotide sequence ID" value="NZ_QYUK01000011.1"/>
</dbReference>
<dbReference type="EMBL" id="QYUK01000011">
    <property type="protein sequence ID" value="RJF88283.1"/>
    <property type="molecule type" value="Genomic_DNA"/>
</dbReference>
<evidence type="ECO:0000313" key="3">
    <source>
        <dbReference type="EMBL" id="RJF88283.1"/>
    </source>
</evidence>
<feature type="domain" description="Acyl-CoA dehydrogenase C-terminal" evidence="2">
    <location>
        <begin position="249"/>
        <end position="377"/>
    </location>
</feature>
<dbReference type="PANTHER" id="PTHR48083:SF19">
    <property type="entry name" value="FLAVIN-DEPENDENT MONOOXYGENASE, OXYGENASE SUBUNIT HSAA"/>
    <property type="match status" value="1"/>
</dbReference>
<dbReference type="Gene3D" id="1.10.540.10">
    <property type="entry name" value="Acyl-CoA dehydrogenase/oxidase, N-terminal domain"/>
    <property type="match status" value="1"/>
</dbReference>
<dbReference type="InterPro" id="IPR050741">
    <property type="entry name" value="Acyl-CoA_dehydrogenase"/>
</dbReference>
<dbReference type="SUPFAM" id="SSF56645">
    <property type="entry name" value="Acyl-CoA dehydrogenase NM domain-like"/>
    <property type="match status" value="1"/>
</dbReference>
<dbReference type="OrthoDB" id="7316074at2"/>
<keyword evidence="1" id="KW-0560">Oxidoreductase</keyword>
<dbReference type="InterPro" id="IPR009100">
    <property type="entry name" value="AcylCoA_DH/oxidase_NM_dom_sf"/>
</dbReference>
<accession>A0A418WE36</accession>
<name>A0A418WE36_9PROT</name>
<dbReference type="AlphaFoldDB" id="A0A418WE36"/>
<gene>
    <name evidence="3" type="ORF">D3874_15740</name>
</gene>
<dbReference type="GO" id="GO:0005737">
    <property type="term" value="C:cytoplasm"/>
    <property type="evidence" value="ECO:0007669"/>
    <property type="project" value="TreeGrafter"/>
</dbReference>
<comment type="caution">
    <text evidence="3">The sequence shown here is derived from an EMBL/GenBank/DDBJ whole genome shotgun (WGS) entry which is preliminary data.</text>
</comment>
<keyword evidence="4" id="KW-1185">Reference proteome</keyword>
<sequence length="399" mass="44062">MDGSSEAEIIAIVPTAEEILRRARALIPALKARAEESGRQRRLPAETIAEMQAAGLFRVLQPKRWGGYEMHPNVFYDVLMALAEGDMSAAWCYGVIGCHNWQMALFDDQAGQDVWGKDTSVLISSTYMMTGKAMPVEGGYTFNGRWRFSSGCEHCDWIFLGGLVDPESGNLDARTFLLPRKDYEIVDTWDTHGLRGTGSHDIVVKNVFVPEYRTHKMADGLMCNSPGNAINTASLFRMPFAQIFIRSVSTAAIGALQAMLDAFLEYGAKRTTVTGAKTAEDGSAQLVCAETVAAIDEMKLVLRRNMDVMYDQAARGEFTEIPQRMMYRFQSAEVPERCSNLAQRLFKAGGGAAVFHSKPFARIFADISTARAHAANQMDSIGRNWGGVMLGLDNTDFFI</sequence>
<dbReference type="Gene3D" id="2.40.110.10">
    <property type="entry name" value="Butyryl-CoA Dehydrogenase, subunit A, domain 2"/>
    <property type="match status" value="1"/>
</dbReference>
<proteinExistence type="predicted"/>
<organism evidence="3 4">
    <name type="scientific">Oleomonas cavernae</name>
    <dbReference type="NCBI Taxonomy" id="2320859"/>
    <lineage>
        <taxon>Bacteria</taxon>
        <taxon>Pseudomonadati</taxon>
        <taxon>Pseudomonadota</taxon>
        <taxon>Alphaproteobacteria</taxon>
        <taxon>Acetobacterales</taxon>
        <taxon>Acetobacteraceae</taxon>
        <taxon>Oleomonas</taxon>
    </lineage>
</organism>
<evidence type="ECO:0000256" key="1">
    <source>
        <dbReference type="ARBA" id="ARBA00023002"/>
    </source>
</evidence>
<dbReference type="Proteomes" id="UP000284605">
    <property type="component" value="Unassembled WGS sequence"/>
</dbReference>
<dbReference type="PIRSF" id="PIRSF016578">
    <property type="entry name" value="HsaA"/>
    <property type="match status" value="1"/>
</dbReference>